<proteinExistence type="inferred from homology"/>
<dbReference type="Proteomes" id="UP000094936">
    <property type="component" value="Unassembled WGS sequence"/>
</dbReference>
<dbReference type="GO" id="GO:0046872">
    <property type="term" value="F:metal ion binding"/>
    <property type="evidence" value="ECO:0007669"/>
    <property type="project" value="UniProtKB-KW"/>
</dbReference>
<evidence type="ECO:0000256" key="2">
    <source>
        <dbReference type="ARBA" id="ARBA00022723"/>
    </source>
</evidence>
<keyword evidence="1 6" id="KW-0645">Protease</keyword>
<keyword evidence="7" id="KW-0472">Membrane</keyword>
<keyword evidence="2" id="KW-0479">Metal-binding</keyword>
<evidence type="ECO:0000256" key="6">
    <source>
        <dbReference type="RuleBase" id="RU003983"/>
    </source>
</evidence>
<accession>A0A1C3EQ59</accession>
<dbReference type="InterPro" id="IPR051156">
    <property type="entry name" value="Mito/Outer_Membr_Metalloprot"/>
</dbReference>
<comment type="caution">
    <text evidence="9">The sequence shown here is derived from an EMBL/GenBank/DDBJ whole genome shotgun (WGS) entry which is preliminary data.</text>
</comment>
<comment type="similarity">
    <text evidence="6">Belongs to the peptidase M48 family.</text>
</comment>
<keyword evidence="3 6" id="KW-0378">Hydrolase</keyword>
<name>A0A1C3EQ59_9GAMM</name>
<feature type="transmembrane region" description="Helical" evidence="7">
    <location>
        <begin position="89"/>
        <end position="108"/>
    </location>
</feature>
<dbReference type="OrthoDB" id="9810445at2"/>
<evidence type="ECO:0000313" key="10">
    <source>
        <dbReference type="Proteomes" id="UP000094936"/>
    </source>
</evidence>
<protein>
    <recommendedName>
        <fullName evidence="8">Peptidase M48 domain-containing protein</fullName>
    </recommendedName>
</protein>
<dbReference type="GO" id="GO:0004222">
    <property type="term" value="F:metalloendopeptidase activity"/>
    <property type="evidence" value="ECO:0007669"/>
    <property type="project" value="InterPro"/>
</dbReference>
<dbReference type="STRING" id="1080227.A8L45_04365"/>
<dbReference type="InterPro" id="IPR001915">
    <property type="entry name" value="Peptidase_M48"/>
</dbReference>
<dbReference type="PANTHER" id="PTHR22726:SF24">
    <property type="entry name" value="M48 FAMILY METALLOPEPTIDASE"/>
    <property type="match status" value="1"/>
</dbReference>
<reference evidence="9 10" key="1">
    <citation type="submission" date="2016-05" db="EMBL/GenBank/DDBJ databases">
        <title>Genomic Taxonomy of the Vibrionaceae.</title>
        <authorList>
            <person name="Gomez-Gil B."/>
            <person name="Enciso-Ibarra J."/>
        </authorList>
    </citation>
    <scope>NUCLEOTIDE SEQUENCE [LARGE SCALE GENOMIC DNA]</scope>
    <source>
        <strain evidence="9 10">CAIM 1920</strain>
    </source>
</reference>
<evidence type="ECO:0000256" key="5">
    <source>
        <dbReference type="ARBA" id="ARBA00023049"/>
    </source>
</evidence>
<dbReference type="CDD" id="cd07332">
    <property type="entry name" value="M48C_Oma1_like"/>
    <property type="match status" value="1"/>
</dbReference>
<comment type="cofactor">
    <cofactor evidence="6">
        <name>Zn(2+)</name>
        <dbReference type="ChEBI" id="CHEBI:29105"/>
    </cofactor>
    <text evidence="6">Binds 1 zinc ion per subunit.</text>
</comment>
<sequence>MISGIAYQAGRSDKYDAELDMLPGDRVRLNIDGIWVESALSELELGSDVGGLRLQVRFPQGQLFIPDDMAKVPDALRPKRGWLKRTEDNILLVLASVVICLLFVWLGYFHGLPAATRGIVSVLPDDVPELVAEQVMTELDKTTFQSSSLTADKQAELQQRFAGLVSQLPPMPFAPKLEFRSWEMGPNAFALSNGTVVVMDSLVALSKAPEELDSIILHELGHVYHEHVMKSVVRAGLLSVAVTVMTGESSGAIDMLAGAGTLVAVTGFSRELETEADAFSAQYMMEIYGTTAPMATMFRRLASSSDSGELPQWLSTHPDIDDRIQAVENAGMTD</sequence>
<dbReference type="PANTHER" id="PTHR22726">
    <property type="entry name" value="METALLOENDOPEPTIDASE OMA1"/>
    <property type="match status" value="1"/>
</dbReference>
<dbReference type="Gene3D" id="3.30.2010.10">
    <property type="entry name" value="Metalloproteases ('zincins'), catalytic domain"/>
    <property type="match status" value="1"/>
</dbReference>
<feature type="domain" description="Peptidase M48" evidence="8">
    <location>
        <begin position="153"/>
        <end position="329"/>
    </location>
</feature>
<evidence type="ECO:0000259" key="8">
    <source>
        <dbReference type="Pfam" id="PF01435"/>
    </source>
</evidence>
<keyword evidence="7" id="KW-0812">Transmembrane</keyword>
<evidence type="ECO:0000256" key="4">
    <source>
        <dbReference type="ARBA" id="ARBA00022833"/>
    </source>
</evidence>
<dbReference type="EMBL" id="LYBM01000004">
    <property type="protein sequence ID" value="ODA35400.1"/>
    <property type="molecule type" value="Genomic_DNA"/>
</dbReference>
<dbReference type="AlphaFoldDB" id="A0A1C3EQ59"/>
<evidence type="ECO:0000256" key="1">
    <source>
        <dbReference type="ARBA" id="ARBA00022670"/>
    </source>
</evidence>
<keyword evidence="4 6" id="KW-0862">Zinc</keyword>
<evidence type="ECO:0000256" key="3">
    <source>
        <dbReference type="ARBA" id="ARBA00022801"/>
    </source>
</evidence>
<keyword evidence="7" id="KW-1133">Transmembrane helix</keyword>
<keyword evidence="10" id="KW-1185">Reference proteome</keyword>
<gene>
    <name evidence="9" type="ORF">A8L45_04365</name>
</gene>
<dbReference type="GO" id="GO:0016020">
    <property type="term" value="C:membrane"/>
    <property type="evidence" value="ECO:0007669"/>
    <property type="project" value="TreeGrafter"/>
</dbReference>
<keyword evidence="5 6" id="KW-0482">Metalloprotease</keyword>
<evidence type="ECO:0000256" key="7">
    <source>
        <dbReference type="SAM" id="Phobius"/>
    </source>
</evidence>
<organism evidence="9 10">
    <name type="scientific">Veronia pacifica</name>
    <dbReference type="NCBI Taxonomy" id="1080227"/>
    <lineage>
        <taxon>Bacteria</taxon>
        <taxon>Pseudomonadati</taxon>
        <taxon>Pseudomonadota</taxon>
        <taxon>Gammaproteobacteria</taxon>
        <taxon>Vibrionales</taxon>
        <taxon>Vibrionaceae</taxon>
        <taxon>Veronia</taxon>
    </lineage>
</organism>
<dbReference type="Pfam" id="PF01435">
    <property type="entry name" value="Peptidase_M48"/>
    <property type="match status" value="1"/>
</dbReference>
<evidence type="ECO:0000313" key="9">
    <source>
        <dbReference type="EMBL" id="ODA35400.1"/>
    </source>
</evidence>
<dbReference type="RefSeq" id="WP_068899601.1">
    <property type="nucleotide sequence ID" value="NZ_JBHUIF010000003.1"/>
</dbReference>
<dbReference type="GO" id="GO:0051603">
    <property type="term" value="P:proteolysis involved in protein catabolic process"/>
    <property type="evidence" value="ECO:0007669"/>
    <property type="project" value="TreeGrafter"/>
</dbReference>